<proteinExistence type="predicted"/>
<reference evidence="1" key="2">
    <citation type="journal article" date="2015" name="Fish Shellfish Immunol.">
        <title>Early steps in the European eel (Anguilla anguilla)-Vibrio vulnificus interaction in the gills: Role of the RtxA13 toxin.</title>
        <authorList>
            <person name="Callol A."/>
            <person name="Pajuelo D."/>
            <person name="Ebbesson L."/>
            <person name="Teles M."/>
            <person name="MacKenzie S."/>
            <person name="Amaro C."/>
        </authorList>
    </citation>
    <scope>NUCLEOTIDE SEQUENCE</scope>
</reference>
<evidence type="ECO:0000313" key="1">
    <source>
        <dbReference type="EMBL" id="JAH40422.1"/>
    </source>
</evidence>
<dbReference type="AlphaFoldDB" id="A0A0E9SGQ5"/>
<reference evidence="1" key="1">
    <citation type="submission" date="2014-11" db="EMBL/GenBank/DDBJ databases">
        <authorList>
            <person name="Amaro Gonzalez C."/>
        </authorList>
    </citation>
    <scope>NUCLEOTIDE SEQUENCE</scope>
</reference>
<organism evidence="1">
    <name type="scientific">Anguilla anguilla</name>
    <name type="common">European freshwater eel</name>
    <name type="synonym">Muraena anguilla</name>
    <dbReference type="NCBI Taxonomy" id="7936"/>
    <lineage>
        <taxon>Eukaryota</taxon>
        <taxon>Metazoa</taxon>
        <taxon>Chordata</taxon>
        <taxon>Craniata</taxon>
        <taxon>Vertebrata</taxon>
        <taxon>Euteleostomi</taxon>
        <taxon>Actinopterygii</taxon>
        <taxon>Neopterygii</taxon>
        <taxon>Teleostei</taxon>
        <taxon>Anguilliformes</taxon>
        <taxon>Anguillidae</taxon>
        <taxon>Anguilla</taxon>
    </lineage>
</organism>
<name>A0A0E9SGQ5_ANGAN</name>
<sequence>MPSVWEVLFRNLAFKLSPKNSYR</sequence>
<accession>A0A0E9SGQ5</accession>
<protein>
    <submittedName>
        <fullName evidence="1">Uncharacterized protein</fullName>
    </submittedName>
</protein>
<dbReference type="EMBL" id="GBXM01068155">
    <property type="protein sequence ID" value="JAH40422.1"/>
    <property type="molecule type" value="Transcribed_RNA"/>
</dbReference>